<dbReference type="SUPFAM" id="SSF158472">
    <property type="entry name" value="HAMP domain-like"/>
    <property type="match status" value="1"/>
</dbReference>
<dbReference type="PROSITE" id="PS50885">
    <property type="entry name" value="HAMP"/>
    <property type="match status" value="1"/>
</dbReference>
<feature type="transmembrane region" description="Helical" evidence="1">
    <location>
        <begin position="148"/>
        <end position="170"/>
    </location>
</feature>
<dbReference type="NCBIfam" id="TIGR00254">
    <property type="entry name" value="GGDEF"/>
    <property type="match status" value="1"/>
</dbReference>
<dbReference type="PANTHER" id="PTHR46663">
    <property type="entry name" value="DIGUANYLATE CYCLASE DGCT-RELATED"/>
    <property type="match status" value="1"/>
</dbReference>
<dbReference type="GO" id="GO:0052621">
    <property type="term" value="F:diguanylate cyclase activity"/>
    <property type="evidence" value="ECO:0007669"/>
    <property type="project" value="UniProtKB-EC"/>
</dbReference>
<evidence type="ECO:0000313" key="5">
    <source>
        <dbReference type="Proteomes" id="UP001221189"/>
    </source>
</evidence>
<protein>
    <submittedName>
        <fullName evidence="4">Diguanylate cyclase</fullName>
        <ecNumber evidence="4">2.7.7.65</ecNumber>
    </submittedName>
</protein>
<dbReference type="CDD" id="cd06225">
    <property type="entry name" value="HAMP"/>
    <property type="match status" value="1"/>
</dbReference>
<dbReference type="InterPro" id="IPR033417">
    <property type="entry name" value="CHASE8"/>
</dbReference>
<dbReference type="InterPro" id="IPR000160">
    <property type="entry name" value="GGDEF_dom"/>
</dbReference>
<keyword evidence="5" id="KW-1185">Reference proteome</keyword>
<dbReference type="EC" id="2.7.7.65" evidence="4"/>
<dbReference type="Pfam" id="PF17152">
    <property type="entry name" value="CHASE8"/>
    <property type="match status" value="1"/>
</dbReference>
<accession>A0ABT5KBE9</accession>
<sequence length="415" mass="45399">MTRLNLQVLAVTMLLTFALIATASLLVAREYQAQSAKHDAQLLANNLAPMLVFEDVSAAQLELTAFARRGGVLEVQVSRLDHSTFAHWLDVGQTDHHLERAPADLAGTSAVVEMHLSSLDVWVPIHLKGELIGSLTVHESLKSLQHTVLRMVGVAAVFIGLAILIAGRLLRWVQKRALAPIVELSRLAENIATSQDFSQRAQIHGADEVGRLSERFNQMLKRVEISQTELNQRLQREQIAGQQFEQLAHQDSLTKLPNRLYFQSALQRHIAHSCQNAVLMALMFIDLDSFKLVNDRHGHDAGDAVLCEVAARMSRVLRSGDVLCRLGGDEFGLILPVVPDEAAAEQLALRLIAAIREPMVLGGHLMPIGATVGLAFCPTDEVEASQLLSAADVAMYAAKRAGKNTFRRANHAASS</sequence>
<keyword evidence="1" id="KW-1133">Transmembrane helix</keyword>
<feature type="domain" description="HAMP" evidence="2">
    <location>
        <begin position="175"/>
        <end position="228"/>
    </location>
</feature>
<dbReference type="EMBL" id="JAQQXT010000002">
    <property type="protein sequence ID" value="MDC8770702.1"/>
    <property type="molecule type" value="Genomic_DNA"/>
</dbReference>
<dbReference type="Pfam" id="PF00990">
    <property type="entry name" value="GGDEF"/>
    <property type="match status" value="1"/>
</dbReference>
<dbReference type="PROSITE" id="PS50887">
    <property type="entry name" value="GGDEF"/>
    <property type="match status" value="1"/>
</dbReference>
<comment type="caution">
    <text evidence="4">The sequence shown here is derived from an EMBL/GenBank/DDBJ whole genome shotgun (WGS) entry which is preliminary data.</text>
</comment>
<keyword evidence="1" id="KW-0472">Membrane</keyword>
<gene>
    <name evidence="4" type="ORF">PRZ03_03890</name>
</gene>
<feature type="domain" description="GGDEF" evidence="3">
    <location>
        <begin position="278"/>
        <end position="411"/>
    </location>
</feature>
<dbReference type="InterPro" id="IPR043128">
    <property type="entry name" value="Rev_trsase/Diguanyl_cyclase"/>
</dbReference>
<dbReference type="Gene3D" id="6.10.340.10">
    <property type="match status" value="1"/>
</dbReference>
<dbReference type="CDD" id="cd01949">
    <property type="entry name" value="GGDEF"/>
    <property type="match status" value="1"/>
</dbReference>
<dbReference type="RefSeq" id="WP_273599116.1">
    <property type="nucleotide sequence ID" value="NZ_JAQQXT010000002.1"/>
</dbReference>
<dbReference type="InterPro" id="IPR052163">
    <property type="entry name" value="DGC-Regulatory_Protein"/>
</dbReference>
<evidence type="ECO:0000259" key="2">
    <source>
        <dbReference type="PROSITE" id="PS50885"/>
    </source>
</evidence>
<evidence type="ECO:0000259" key="3">
    <source>
        <dbReference type="PROSITE" id="PS50887"/>
    </source>
</evidence>
<dbReference type="PANTHER" id="PTHR46663:SF3">
    <property type="entry name" value="SLL0267 PROTEIN"/>
    <property type="match status" value="1"/>
</dbReference>
<keyword evidence="1" id="KW-0812">Transmembrane</keyword>
<reference evidence="4 5" key="1">
    <citation type="submission" date="2022-10" db="EMBL/GenBank/DDBJ databases">
        <title>Paucibacter sp. hw1 Genome sequencing.</title>
        <authorList>
            <person name="Park S."/>
        </authorList>
    </citation>
    <scope>NUCLEOTIDE SEQUENCE [LARGE SCALE GENOMIC DNA]</scope>
    <source>
        <strain evidence="5">hw1</strain>
    </source>
</reference>
<evidence type="ECO:0000256" key="1">
    <source>
        <dbReference type="SAM" id="Phobius"/>
    </source>
</evidence>
<dbReference type="Proteomes" id="UP001221189">
    <property type="component" value="Unassembled WGS sequence"/>
</dbReference>
<proteinExistence type="predicted"/>
<dbReference type="Gene3D" id="3.30.70.270">
    <property type="match status" value="1"/>
</dbReference>
<keyword evidence="4" id="KW-0548">Nucleotidyltransferase</keyword>
<dbReference type="InterPro" id="IPR003660">
    <property type="entry name" value="HAMP_dom"/>
</dbReference>
<keyword evidence="4" id="KW-0808">Transferase</keyword>
<dbReference type="Pfam" id="PF00672">
    <property type="entry name" value="HAMP"/>
    <property type="match status" value="1"/>
</dbReference>
<dbReference type="SMART" id="SM00267">
    <property type="entry name" value="GGDEF"/>
    <property type="match status" value="1"/>
</dbReference>
<dbReference type="SMART" id="SM00304">
    <property type="entry name" value="HAMP"/>
    <property type="match status" value="1"/>
</dbReference>
<name>A0ABT5KBE9_9BURK</name>
<dbReference type="SUPFAM" id="SSF55073">
    <property type="entry name" value="Nucleotide cyclase"/>
    <property type="match status" value="1"/>
</dbReference>
<organism evidence="4 5">
    <name type="scientific">Roseateles albus</name>
    <dbReference type="NCBI Taxonomy" id="2987525"/>
    <lineage>
        <taxon>Bacteria</taxon>
        <taxon>Pseudomonadati</taxon>
        <taxon>Pseudomonadota</taxon>
        <taxon>Betaproteobacteria</taxon>
        <taxon>Burkholderiales</taxon>
        <taxon>Sphaerotilaceae</taxon>
        <taxon>Roseateles</taxon>
    </lineage>
</organism>
<dbReference type="InterPro" id="IPR029787">
    <property type="entry name" value="Nucleotide_cyclase"/>
</dbReference>
<evidence type="ECO:0000313" key="4">
    <source>
        <dbReference type="EMBL" id="MDC8770702.1"/>
    </source>
</evidence>